<dbReference type="Proteomes" id="UP001066276">
    <property type="component" value="Chromosome 10"/>
</dbReference>
<protein>
    <submittedName>
        <fullName evidence="1">Uncharacterized protein</fullName>
    </submittedName>
</protein>
<evidence type="ECO:0000313" key="1">
    <source>
        <dbReference type="EMBL" id="KAJ1099373.1"/>
    </source>
</evidence>
<organism evidence="1 2">
    <name type="scientific">Pleurodeles waltl</name>
    <name type="common">Iberian ribbed newt</name>
    <dbReference type="NCBI Taxonomy" id="8319"/>
    <lineage>
        <taxon>Eukaryota</taxon>
        <taxon>Metazoa</taxon>
        <taxon>Chordata</taxon>
        <taxon>Craniata</taxon>
        <taxon>Vertebrata</taxon>
        <taxon>Euteleostomi</taxon>
        <taxon>Amphibia</taxon>
        <taxon>Batrachia</taxon>
        <taxon>Caudata</taxon>
        <taxon>Salamandroidea</taxon>
        <taxon>Salamandridae</taxon>
        <taxon>Pleurodelinae</taxon>
        <taxon>Pleurodeles</taxon>
    </lineage>
</organism>
<dbReference type="EMBL" id="JANPWB010000014">
    <property type="protein sequence ID" value="KAJ1099373.1"/>
    <property type="molecule type" value="Genomic_DNA"/>
</dbReference>
<keyword evidence="2" id="KW-1185">Reference proteome</keyword>
<dbReference type="AlphaFoldDB" id="A0AAV7ME50"/>
<name>A0AAV7ME50_PLEWA</name>
<proteinExistence type="predicted"/>
<comment type="caution">
    <text evidence="1">The sequence shown here is derived from an EMBL/GenBank/DDBJ whole genome shotgun (WGS) entry which is preliminary data.</text>
</comment>
<accession>A0AAV7ME50</accession>
<reference evidence="1" key="1">
    <citation type="journal article" date="2022" name="bioRxiv">
        <title>Sequencing and chromosome-scale assembly of the giantPleurodeles waltlgenome.</title>
        <authorList>
            <person name="Brown T."/>
            <person name="Elewa A."/>
            <person name="Iarovenko S."/>
            <person name="Subramanian E."/>
            <person name="Araus A.J."/>
            <person name="Petzold A."/>
            <person name="Susuki M."/>
            <person name="Suzuki K.-i.T."/>
            <person name="Hayashi T."/>
            <person name="Toyoda A."/>
            <person name="Oliveira C."/>
            <person name="Osipova E."/>
            <person name="Leigh N.D."/>
            <person name="Simon A."/>
            <person name="Yun M.H."/>
        </authorList>
    </citation>
    <scope>NUCLEOTIDE SEQUENCE</scope>
    <source>
        <strain evidence="1">20211129_DDA</strain>
        <tissue evidence="1">Liver</tissue>
    </source>
</reference>
<evidence type="ECO:0000313" key="2">
    <source>
        <dbReference type="Proteomes" id="UP001066276"/>
    </source>
</evidence>
<gene>
    <name evidence="1" type="ORF">NDU88_004475</name>
</gene>
<sequence length="67" mass="7846">MQRNSCARRMHTDYLAAKKCNPMSPVASREDAELARLTIEKKYSQNQEYSFKKVAVHWLGHGDMQWC</sequence>